<dbReference type="AlphaFoldDB" id="A0AAE4VL43"/>
<dbReference type="GO" id="GO:0004252">
    <property type="term" value="F:serine-type endopeptidase activity"/>
    <property type="evidence" value="ECO:0007669"/>
    <property type="project" value="TreeGrafter"/>
</dbReference>
<keyword evidence="2" id="KW-0812">Transmembrane</keyword>
<proteinExistence type="predicted"/>
<dbReference type="InterPro" id="IPR029058">
    <property type="entry name" value="AB_hydrolase_fold"/>
</dbReference>
<dbReference type="Gene3D" id="3.40.50.1820">
    <property type="entry name" value="alpha/beta hydrolase"/>
    <property type="match status" value="1"/>
</dbReference>
<sequence>MKKIILRKKLKTIIIVLLLILSIIFGLNYLFNNFNEKNIKISTKNIKKMNYNSYIPRNIIFDNPEFSGLSISPNGDYLSYSAPYNKVMNIYVISVDKFSDLEKTYNSLESKENRKSWMSDLIKNSKIITKSTDRPIINYFWTEDSKYIVYLLDKDGDENHGMYFFDPHSGEEVFRIVEPGVKFNPLLNSKKYPNILLFASNGRRKDLFDIYKLDTKKWEKELLITNDKYSNFIFDDDLNLRFGDFSLSNGGIQVDIFKFSSLKDHQQLKESDTFVADGIIVNNKNHFNKIKNDNIENSSNSLLNNDNLYVYIEKFMTILPENVYTTNLIGFNKDNTKVYILDSFGQNTPSIYIEDINTRKRETLFYDKKSDDISISIDENTKELRWIDVNYARNKRYIFDTKIKDDFLKLEQSFPNTEISIISSTIDDRNWIISVWSDTIPSEFYLYDRNQESIKFIATTRPKLWDYKLMPMYPVLIESRDNLNMISYLTLPEESNFSEKIIYNDDKIAINIHPKNPVPLILYVHGGPTARDDWGLNPVTQWLANRGYAVLNVNYRGSTGFGKEFINAGNAEWGAKMHDDLIDAVEWAINNNITTRDKVGIFGGSYGGYAALVGLTFTPEVFACGVDIVGPSNLLTLMDSIPPYWKPFFEQLKIKIGGDPSTEEGKKFLAQRSPITFASNIKRPLLIGHGANDPRVKEHESEQMISELQRKNIPATYVLYPDEGHGFAKPENKMSFFAITEKFLANCFGNRNNFEEIKDEELNLSSAKFIAGKEQILKK</sequence>
<evidence type="ECO:0000256" key="2">
    <source>
        <dbReference type="SAM" id="Phobius"/>
    </source>
</evidence>
<dbReference type="Proteomes" id="UP001289135">
    <property type="component" value="Unassembled WGS sequence"/>
</dbReference>
<dbReference type="PANTHER" id="PTHR42776:SF27">
    <property type="entry name" value="DIPEPTIDYL PEPTIDASE FAMILY MEMBER 6"/>
    <property type="match status" value="1"/>
</dbReference>
<dbReference type="PANTHER" id="PTHR42776">
    <property type="entry name" value="SERINE PEPTIDASE S9 FAMILY MEMBER"/>
    <property type="match status" value="1"/>
</dbReference>
<evidence type="ECO:0000313" key="4">
    <source>
        <dbReference type="EMBL" id="MDZ5761384.1"/>
    </source>
</evidence>
<feature type="transmembrane region" description="Helical" evidence="2">
    <location>
        <begin position="12"/>
        <end position="31"/>
    </location>
</feature>
<reference evidence="4" key="1">
    <citation type="submission" date="2023-02" db="EMBL/GenBank/DDBJ databases">
        <title>Host association and intracellularity evolved multiple times independently in the Rickettsiales.</title>
        <authorList>
            <person name="Castelli M."/>
            <person name="Nardi T."/>
            <person name="Gammuto L."/>
            <person name="Bellinzona G."/>
            <person name="Sabaneyeva E."/>
            <person name="Potekhin A."/>
            <person name="Serra V."/>
            <person name="Petroni G."/>
            <person name="Sassera D."/>
        </authorList>
    </citation>
    <scope>NUCLEOTIDE SEQUENCE</scope>
    <source>
        <strain evidence="4">USBL-36I1</strain>
    </source>
</reference>
<dbReference type="SUPFAM" id="SSF53474">
    <property type="entry name" value="alpha/beta-Hydrolases"/>
    <property type="match status" value="1"/>
</dbReference>
<comment type="caution">
    <text evidence="4">The sequence shown here is derived from an EMBL/GenBank/DDBJ whole genome shotgun (WGS) entry which is preliminary data.</text>
</comment>
<name>A0AAE4VL43_9RICK</name>
<dbReference type="GO" id="GO:0006508">
    <property type="term" value="P:proteolysis"/>
    <property type="evidence" value="ECO:0007669"/>
    <property type="project" value="InterPro"/>
</dbReference>
<evidence type="ECO:0000313" key="5">
    <source>
        <dbReference type="Proteomes" id="UP001289135"/>
    </source>
</evidence>
<evidence type="ECO:0000256" key="1">
    <source>
        <dbReference type="ARBA" id="ARBA00022801"/>
    </source>
</evidence>
<evidence type="ECO:0000259" key="3">
    <source>
        <dbReference type="Pfam" id="PF00326"/>
    </source>
</evidence>
<keyword evidence="2" id="KW-0472">Membrane</keyword>
<dbReference type="SUPFAM" id="SSF82171">
    <property type="entry name" value="DPP6 N-terminal domain-like"/>
    <property type="match status" value="1"/>
</dbReference>
<dbReference type="RefSeq" id="WP_322498812.1">
    <property type="nucleotide sequence ID" value="NZ_JARGYU010000002.1"/>
</dbReference>
<keyword evidence="1" id="KW-0378">Hydrolase</keyword>
<dbReference type="InterPro" id="IPR001375">
    <property type="entry name" value="Peptidase_S9_cat"/>
</dbReference>
<keyword evidence="5" id="KW-1185">Reference proteome</keyword>
<keyword evidence="2" id="KW-1133">Transmembrane helix</keyword>
<gene>
    <name evidence="4" type="ORF">Lyticum_00557</name>
</gene>
<dbReference type="Pfam" id="PF00326">
    <property type="entry name" value="Peptidase_S9"/>
    <property type="match status" value="1"/>
</dbReference>
<protein>
    <submittedName>
        <fullName evidence="4">S9 family peptidase</fullName>
    </submittedName>
</protein>
<feature type="domain" description="Peptidase S9 prolyl oligopeptidase catalytic" evidence="3">
    <location>
        <begin position="538"/>
        <end position="750"/>
    </location>
</feature>
<dbReference type="EMBL" id="JARGYU010000002">
    <property type="protein sequence ID" value="MDZ5761384.1"/>
    <property type="molecule type" value="Genomic_DNA"/>
</dbReference>
<organism evidence="4 5">
    <name type="scientific">Lyticum sinuosum</name>
    <dbReference type="NCBI Taxonomy" id="1332059"/>
    <lineage>
        <taxon>Bacteria</taxon>
        <taxon>Pseudomonadati</taxon>
        <taxon>Pseudomonadota</taxon>
        <taxon>Alphaproteobacteria</taxon>
        <taxon>Rickettsiales</taxon>
        <taxon>Lyticum</taxon>
    </lineage>
</organism>
<accession>A0AAE4VL43</accession>